<feature type="domain" description="PX" evidence="1">
    <location>
        <begin position="1"/>
        <end position="147"/>
    </location>
</feature>
<dbReference type="Pfam" id="PF00787">
    <property type="entry name" value="PX"/>
    <property type="match status" value="1"/>
</dbReference>
<evidence type="ECO:0000313" key="3">
    <source>
        <dbReference type="Proteomes" id="UP000549394"/>
    </source>
</evidence>
<dbReference type="InterPro" id="IPR001683">
    <property type="entry name" value="PX_dom"/>
</dbReference>
<dbReference type="AlphaFoldDB" id="A0A7I8VGV4"/>
<dbReference type="InterPro" id="IPR036871">
    <property type="entry name" value="PX_dom_sf"/>
</dbReference>
<protein>
    <submittedName>
        <fullName evidence="2">DgyrCDS2957</fullName>
    </submittedName>
</protein>
<name>A0A7I8VGV4_9ANNE</name>
<evidence type="ECO:0000259" key="1">
    <source>
        <dbReference type="PROSITE" id="PS50195"/>
    </source>
</evidence>
<comment type="caution">
    <text evidence="2">The sequence shown here is derived from an EMBL/GenBank/DDBJ whole genome shotgun (WGS) entry which is preliminary data.</text>
</comment>
<dbReference type="GO" id="GO:0035091">
    <property type="term" value="F:phosphatidylinositol binding"/>
    <property type="evidence" value="ECO:0007669"/>
    <property type="project" value="InterPro"/>
</dbReference>
<dbReference type="PANTHER" id="PTHR45850:SF2">
    <property type="entry name" value="SORTING NEXIN-5-LIKE"/>
    <property type="match status" value="1"/>
</dbReference>
<organism evidence="2 3">
    <name type="scientific">Dimorphilus gyrociliatus</name>
    <dbReference type="NCBI Taxonomy" id="2664684"/>
    <lineage>
        <taxon>Eukaryota</taxon>
        <taxon>Metazoa</taxon>
        <taxon>Spiralia</taxon>
        <taxon>Lophotrochozoa</taxon>
        <taxon>Annelida</taxon>
        <taxon>Polychaeta</taxon>
        <taxon>Polychaeta incertae sedis</taxon>
        <taxon>Dinophilidae</taxon>
        <taxon>Dimorphilus</taxon>
    </lineage>
</organism>
<dbReference type="SUPFAM" id="SSF64268">
    <property type="entry name" value="PX domain"/>
    <property type="match status" value="1"/>
</dbReference>
<dbReference type="OrthoDB" id="9976382at2759"/>
<dbReference type="PANTHER" id="PTHR45850">
    <property type="entry name" value="SORTING NEXIN FAMILY MEMBER"/>
    <property type="match status" value="1"/>
</dbReference>
<dbReference type="Proteomes" id="UP000549394">
    <property type="component" value="Unassembled WGS sequence"/>
</dbReference>
<evidence type="ECO:0000313" key="2">
    <source>
        <dbReference type="EMBL" id="CAD5113790.1"/>
    </source>
</evidence>
<gene>
    <name evidence="2" type="ORF">DGYR_LOCUS2724</name>
</gene>
<sequence length="205" mass="23942">MDDPSDPTTPIEPKRPFFARFSVAIIEAIKDGERLLFKIITKSLTTGEDFETVREYDDFEYLNHCINVKDENRCRIIPPLPARPIVDAKSAQMQSKKMLGRRLKCVIKDEYEKDCRSLEKYLSLLIDHPVFGADPILDRFLTLEKAPPCVAISRIKSKMVDAKKFNHTDIDDYFAYQRVWMTNYKEYISQALNDYSAYKNAEQRQ</sequence>
<dbReference type="PROSITE" id="PS50195">
    <property type="entry name" value="PX"/>
    <property type="match status" value="1"/>
</dbReference>
<keyword evidence="3" id="KW-1185">Reference proteome</keyword>
<dbReference type="EMBL" id="CAJFCJ010000004">
    <property type="protein sequence ID" value="CAD5113790.1"/>
    <property type="molecule type" value="Genomic_DNA"/>
</dbReference>
<dbReference type="Gene3D" id="3.30.1520.10">
    <property type="entry name" value="Phox-like domain"/>
    <property type="match status" value="1"/>
</dbReference>
<proteinExistence type="predicted"/>
<accession>A0A7I8VGV4</accession>
<reference evidence="2 3" key="1">
    <citation type="submission" date="2020-08" db="EMBL/GenBank/DDBJ databases">
        <authorList>
            <person name="Hejnol A."/>
        </authorList>
    </citation>
    <scope>NUCLEOTIDE SEQUENCE [LARGE SCALE GENOMIC DNA]</scope>
</reference>